<feature type="domain" description="Major facilitator superfamily (MFS) profile" evidence="10">
    <location>
        <begin position="12"/>
        <end position="453"/>
    </location>
</feature>
<gene>
    <name evidence="11" type="ORF">AB675_1109</name>
</gene>
<evidence type="ECO:0000256" key="9">
    <source>
        <dbReference type="SAM" id="Phobius"/>
    </source>
</evidence>
<dbReference type="GO" id="GO:0005351">
    <property type="term" value="F:carbohydrate:proton symporter activity"/>
    <property type="evidence" value="ECO:0007669"/>
    <property type="project" value="TreeGrafter"/>
</dbReference>
<feature type="transmembrane region" description="Helical" evidence="9">
    <location>
        <begin position="431"/>
        <end position="449"/>
    </location>
</feature>
<evidence type="ECO:0000256" key="7">
    <source>
        <dbReference type="RuleBase" id="RU003346"/>
    </source>
</evidence>
<dbReference type="InterPro" id="IPR003663">
    <property type="entry name" value="Sugar/inositol_transpt"/>
</dbReference>
<dbReference type="AlphaFoldDB" id="A0A0N0NKQ6"/>
<evidence type="ECO:0000313" key="11">
    <source>
        <dbReference type="EMBL" id="KPI38109.1"/>
    </source>
</evidence>
<keyword evidence="12" id="KW-1185">Reference proteome</keyword>
<feature type="transmembrane region" description="Helical" evidence="9">
    <location>
        <begin position="141"/>
        <end position="159"/>
    </location>
</feature>
<evidence type="ECO:0000256" key="6">
    <source>
        <dbReference type="ARBA" id="ARBA00023136"/>
    </source>
</evidence>
<feature type="transmembrane region" description="Helical" evidence="9">
    <location>
        <begin position="171"/>
        <end position="194"/>
    </location>
</feature>
<feature type="transmembrane region" description="Helical" evidence="9">
    <location>
        <begin position="307"/>
        <end position="326"/>
    </location>
</feature>
<feature type="transmembrane region" description="Helical" evidence="9">
    <location>
        <begin position="269"/>
        <end position="287"/>
    </location>
</feature>
<keyword evidence="11" id="KW-0762">Sugar transport</keyword>
<dbReference type="PRINTS" id="PR00171">
    <property type="entry name" value="SUGRTRNSPORT"/>
</dbReference>
<dbReference type="InterPro" id="IPR005828">
    <property type="entry name" value="MFS_sugar_transport-like"/>
</dbReference>
<evidence type="ECO:0000256" key="4">
    <source>
        <dbReference type="ARBA" id="ARBA00022692"/>
    </source>
</evidence>
<dbReference type="InterPro" id="IPR036259">
    <property type="entry name" value="MFS_trans_sf"/>
</dbReference>
<dbReference type="VEuPathDB" id="FungiDB:AB675_1109"/>
<evidence type="ECO:0000256" key="8">
    <source>
        <dbReference type="SAM" id="MobiDB-lite"/>
    </source>
</evidence>
<evidence type="ECO:0000256" key="2">
    <source>
        <dbReference type="ARBA" id="ARBA00010992"/>
    </source>
</evidence>
<feature type="compositionally biased region" description="Low complexity" evidence="8">
    <location>
        <begin position="487"/>
        <end position="507"/>
    </location>
</feature>
<dbReference type="PANTHER" id="PTHR48022">
    <property type="entry name" value="PLASTIDIC GLUCOSE TRANSPORTER 4"/>
    <property type="match status" value="1"/>
</dbReference>
<comment type="similarity">
    <text evidence="2 7">Belongs to the major facilitator superfamily. Sugar transporter (TC 2.A.1.1) family.</text>
</comment>
<evidence type="ECO:0000256" key="3">
    <source>
        <dbReference type="ARBA" id="ARBA00022448"/>
    </source>
</evidence>
<dbReference type="InterPro" id="IPR005829">
    <property type="entry name" value="Sugar_transporter_CS"/>
</dbReference>
<accession>A0A0N0NKQ6</accession>
<dbReference type="RefSeq" id="XP_017998072.1">
    <property type="nucleotide sequence ID" value="XM_018139917.1"/>
</dbReference>
<keyword evidence="6 9" id="KW-0472">Membrane</keyword>
<feature type="transmembrane region" description="Helical" evidence="9">
    <location>
        <begin position="397"/>
        <end position="419"/>
    </location>
</feature>
<name>A0A0N0NKQ6_9EURO</name>
<dbReference type="Gene3D" id="1.20.1250.20">
    <property type="entry name" value="MFS general substrate transporter like domains"/>
    <property type="match status" value="1"/>
</dbReference>
<feature type="transmembrane region" description="Helical" evidence="9">
    <location>
        <begin position="359"/>
        <end position="385"/>
    </location>
</feature>
<proteinExistence type="inferred from homology"/>
<keyword evidence="4 9" id="KW-0812">Transmembrane</keyword>
<evidence type="ECO:0000256" key="5">
    <source>
        <dbReference type="ARBA" id="ARBA00022989"/>
    </source>
</evidence>
<dbReference type="SUPFAM" id="SSF103473">
    <property type="entry name" value="MFS general substrate transporter"/>
    <property type="match status" value="1"/>
</dbReference>
<evidence type="ECO:0000259" key="10">
    <source>
        <dbReference type="PROSITE" id="PS50850"/>
    </source>
</evidence>
<sequence length="513" mass="56032">MALQGSKLYTRAILAGSFGFVTFGWDAGVLGGILLTPEFMSAIGNPTDTYRISMVTSVFLLASWLGCMIITAFGMRLGRRTWILIGNVIEIVGTIISATSYSYGQLVAGRLIIGIGNGFLTSMIPVYVAEMATKKELRGRGVNGMIAAASVGVSLAYWVDFGMVFAHGTSAVWRFPVAFHSFWALITIALFWGLPETPRYFYATGDVSRADAILSQVYGGSIDEPHVQHAKAEILASLELERQDSAALKVTDFFWDTSSLQTARRIRTGVLLVAIAYLMGINVIFYYTTTIFQVYIGLSPLTASGLAGAANTVLAITNLVGVYFLEKFGRRKWLITGAIGQTIFMAVFFGMLANPGQKTGAAAAAMLFLWIFFFAPTWGPVTYVYASEIMPLRYRHIGFALSVSSQWLMAFVTVFAGPIALADPNVGWKGWIWFLVFNVIAAPFVYFCCPETRGHTLEEIDLIFMKDQLKDTQAAETLRHGDVKQPEASVIQEAAESQSQESSVGEKSVGEKA</sequence>
<feature type="region of interest" description="Disordered" evidence="8">
    <location>
        <begin position="477"/>
        <end position="513"/>
    </location>
</feature>
<dbReference type="InterPro" id="IPR020846">
    <property type="entry name" value="MFS_dom"/>
</dbReference>
<dbReference type="PANTHER" id="PTHR48022:SF28">
    <property type="entry name" value="MAJOR FACILITATOR SUPERFAMILY (MFS) PROFILE DOMAIN-CONTAINING PROTEIN-RELATED"/>
    <property type="match status" value="1"/>
</dbReference>
<evidence type="ECO:0000256" key="1">
    <source>
        <dbReference type="ARBA" id="ARBA00004141"/>
    </source>
</evidence>
<feature type="transmembrane region" description="Helical" evidence="9">
    <location>
        <begin position="107"/>
        <end position="129"/>
    </location>
</feature>
<dbReference type="GO" id="GO:0016020">
    <property type="term" value="C:membrane"/>
    <property type="evidence" value="ECO:0007669"/>
    <property type="project" value="UniProtKB-SubCell"/>
</dbReference>
<dbReference type="GeneID" id="28731786"/>
<dbReference type="Proteomes" id="UP000038010">
    <property type="component" value="Unassembled WGS sequence"/>
</dbReference>
<protein>
    <submittedName>
        <fullName evidence="11">Sugar transporter STL1</fullName>
    </submittedName>
</protein>
<keyword evidence="3 7" id="KW-0813">Transport</keyword>
<dbReference type="PROSITE" id="PS00216">
    <property type="entry name" value="SUGAR_TRANSPORT_1"/>
    <property type="match status" value="1"/>
</dbReference>
<dbReference type="OrthoDB" id="6133115at2759"/>
<organism evidence="11 12">
    <name type="scientific">Cyphellophora attinorum</name>
    <dbReference type="NCBI Taxonomy" id="1664694"/>
    <lineage>
        <taxon>Eukaryota</taxon>
        <taxon>Fungi</taxon>
        <taxon>Dikarya</taxon>
        <taxon>Ascomycota</taxon>
        <taxon>Pezizomycotina</taxon>
        <taxon>Eurotiomycetes</taxon>
        <taxon>Chaetothyriomycetidae</taxon>
        <taxon>Chaetothyriales</taxon>
        <taxon>Cyphellophoraceae</taxon>
        <taxon>Cyphellophora</taxon>
    </lineage>
</organism>
<keyword evidence="5 9" id="KW-1133">Transmembrane helix</keyword>
<dbReference type="InterPro" id="IPR050360">
    <property type="entry name" value="MFS_Sugar_Transporters"/>
</dbReference>
<reference evidence="11 12" key="1">
    <citation type="submission" date="2015-06" db="EMBL/GenBank/DDBJ databases">
        <title>Draft genome of the ant-associated black yeast Phialophora attae CBS 131958.</title>
        <authorList>
            <person name="Moreno L.F."/>
            <person name="Stielow B.J."/>
            <person name="de Hoog S."/>
            <person name="Vicente V.A."/>
            <person name="Weiss V.A."/>
            <person name="de Vries M."/>
            <person name="Cruz L.M."/>
            <person name="Souza E.M."/>
        </authorList>
    </citation>
    <scope>NUCLEOTIDE SEQUENCE [LARGE SCALE GENOMIC DNA]</scope>
    <source>
        <strain evidence="11 12">CBS 131958</strain>
    </source>
</reference>
<feature type="transmembrane region" description="Helical" evidence="9">
    <location>
        <begin position="54"/>
        <end position="75"/>
    </location>
</feature>
<evidence type="ECO:0000313" key="12">
    <source>
        <dbReference type="Proteomes" id="UP000038010"/>
    </source>
</evidence>
<dbReference type="NCBIfam" id="TIGR00879">
    <property type="entry name" value="SP"/>
    <property type="match status" value="1"/>
</dbReference>
<comment type="subcellular location">
    <subcellularLocation>
        <location evidence="1">Membrane</location>
        <topology evidence="1">Multi-pass membrane protein</topology>
    </subcellularLocation>
</comment>
<dbReference type="PROSITE" id="PS50850">
    <property type="entry name" value="MFS"/>
    <property type="match status" value="1"/>
</dbReference>
<comment type="caution">
    <text evidence="11">The sequence shown here is derived from an EMBL/GenBank/DDBJ whole genome shotgun (WGS) entry which is preliminary data.</text>
</comment>
<feature type="transmembrane region" description="Helical" evidence="9">
    <location>
        <begin position="333"/>
        <end position="353"/>
    </location>
</feature>
<feature type="transmembrane region" description="Helical" evidence="9">
    <location>
        <begin position="12"/>
        <end position="34"/>
    </location>
</feature>
<dbReference type="Pfam" id="PF00083">
    <property type="entry name" value="Sugar_tr"/>
    <property type="match status" value="1"/>
</dbReference>
<feature type="transmembrane region" description="Helical" evidence="9">
    <location>
        <begin position="82"/>
        <end position="101"/>
    </location>
</feature>
<dbReference type="EMBL" id="LFJN01000020">
    <property type="protein sequence ID" value="KPI38109.1"/>
    <property type="molecule type" value="Genomic_DNA"/>
</dbReference>